<evidence type="ECO:0000313" key="3">
    <source>
        <dbReference type="Proteomes" id="UP000198381"/>
    </source>
</evidence>
<proteinExistence type="predicted"/>
<evidence type="ECO:0000313" key="2">
    <source>
        <dbReference type="EMBL" id="OXB00766.1"/>
    </source>
</evidence>
<dbReference type="EMBL" id="MUHD01000045">
    <property type="protein sequence ID" value="OXB00766.1"/>
    <property type="molecule type" value="Genomic_DNA"/>
</dbReference>
<reference evidence="2 3" key="1">
    <citation type="submission" date="2016-11" db="EMBL/GenBank/DDBJ databases">
        <title>Whole genomes of Flavobacteriaceae.</title>
        <authorList>
            <person name="Stine C."/>
            <person name="Li C."/>
            <person name="Tadesse D."/>
        </authorList>
    </citation>
    <scope>NUCLEOTIDE SEQUENCE [LARGE SCALE GENOMIC DNA]</scope>
    <source>
        <strain evidence="2 3">CCUG 60112</strain>
    </source>
</reference>
<keyword evidence="1" id="KW-1133">Transmembrane helix</keyword>
<evidence type="ECO:0008006" key="4">
    <source>
        <dbReference type="Google" id="ProtNLM"/>
    </source>
</evidence>
<gene>
    <name evidence="2" type="ORF">B0A81_20195</name>
</gene>
<dbReference type="Proteomes" id="UP000198381">
    <property type="component" value="Unassembled WGS sequence"/>
</dbReference>
<sequence length="137" mass="16044">MTIHHFLRLSFIAIFVVTALFCIYFIIKKQRNKKGPKLLTSEKYNSTMIGKMTEIKVSDQNIFNIWPYVSKLKAAKILSHKIKESQLVHKVYRNSTENFEHILLSTEKENHFVVIVANRNKKKTIGYFLHDVNGLYA</sequence>
<dbReference type="RefSeq" id="WP_089059687.1">
    <property type="nucleotide sequence ID" value="NZ_CP100442.1"/>
</dbReference>
<name>A0ABX4CNY7_9FLAO</name>
<comment type="caution">
    <text evidence="2">The sequence shown here is derived from an EMBL/GenBank/DDBJ whole genome shotgun (WGS) entry which is preliminary data.</text>
</comment>
<feature type="transmembrane region" description="Helical" evidence="1">
    <location>
        <begin position="6"/>
        <end position="27"/>
    </location>
</feature>
<accession>A0ABX4CNY7</accession>
<protein>
    <recommendedName>
        <fullName evidence="4">DUF4258 domain-containing protein</fullName>
    </recommendedName>
</protein>
<keyword evidence="3" id="KW-1185">Reference proteome</keyword>
<evidence type="ECO:0000256" key="1">
    <source>
        <dbReference type="SAM" id="Phobius"/>
    </source>
</evidence>
<keyword evidence="1" id="KW-0472">Membrane</keyword>
<keyword evidence="1" id="KW-0812">Transmembrane</keyword>
<organism evidence="2 3">
    <name type="scientific">Flavobacterium plurextorum</name>
    <dbReference type="NCBI Taxonomy" id="1114867"/>
    <lineage>
        <taxon>Bacteria</taxon>
        <taxon>Pseudomonadati</taxon>
        <taxon>Bacteroidota</taxon>
        <taxon>Flavobacteriia</taxon>
        <taxon>Flavobacteriales</taxon>
        <taxon>Flavobacteriaceae</taxon>
        <taxon>Flavobacterium</taxon>
    </lineage>
</organism>